<feature type="non-terminal residue" evidence="1">
    <location>
        <position position="1"/>
    </location>
</feature>
<organism evidence="1 2">
    <name type="scientific">Mucuna pruriens</name>
    <name type="common">Velvet bean</name>
    <name type="synonym">Dolichos pruriens</name>
    <dbReference type="NCBI Taxonomy" id="157652"/>
    <lineage>
        <taxon>Eukaryota</taxon>
        <taxon>Viridiplantae</taxon>
        <taxon>Streptophyta</taxon>
        <taxon>Embryophyta</taxon>
        <taxon>Tracheophyta</taxon>
        <taxon>Spermatophyta</taxon>
        <taxon>Magnoliopsida</taxon>
        <taxon>eudicotyledons</taxon>
        <taxon>Gunneridae</taxon>
        <taxon>Pentapetalae</taxon>
        <taxon>rosids</taxon>
        <taxon>fabids</taxon>
        <taxon>Fabales</taxon>
        <taxon>Fabaceae</taxon>
        <taxon>Papilionoideae</taxon>
        <taxon>50 kb inversion clade</taxon>
        <taxon>NPAAA clade</taxon>
        <taxon>indigoferoid/millettioid clade</taxon>
        <taxon>Phaseoleae</taxon>
        <taxon>Mucuna</taxon>
    </lineage>
</organism>
<proteinExistence type="predicted"/>
<dbReference type="PANTHER" id="PTHR48475:SF2">
    <property type="entry name" value="RIBONUCLEASE H"/>
    <property type="match status" value="1"/>
</dbReference>
<accession>A0A371G9S4</accession>
<reference evidence="1" key="1">
    <citation type="submission" date="2018-05" db="EMBL/GenBank/DDBJ databases">
        <title>Draft genome of Mucuna pruriens seed.</title>
        <authorList>
            <person name="Nnadi N.E."/>
            <person name="Vos R."/>
            <person name="Hasami M.H."/>
            <person name="Devisetty U.K."/>
            <person name="Aguiy J.C."/>
        </authorList>
    </citation>
    <scope>NUCLEOTIDE SEQUENCE [LARGE SCALE GENOMIC DNA]</scope>
    <source>
        <strain evidence="1">JCA_2017</strain>
    </source>
</reference>
<dbReference type="InterPro" id="IPR036397">
    <property type="entry name" value="RNaseH_sf"/>
</dbReference>
<sequence>MIKKLVLALVTLAKRLRPYFHAYTIFALKFEPRGAIKTQALADFLVEMMSAPKEDSWWTLHVDDSSNPKGGGIGIILEGPTCLTLENSLKFDFKASNNQAKYEALLAGLDLAREVGTQRKFEKCEVQHVPRNNNSRTDALAWLATTKTPPRHTVFHKNYLHIGTSLEDKSKAAKVHRMANRYIIEANHLYKRGFSTLLLKCMTKTQADCVLNEIHKGICGFHLGGRTMATRALRVSYY</sequence>
<dbReference type="AlphaFoldDB" id="A0A371G9S4"/>
<name>A0A371G9S4_MUCPR</name>
<gene>
    <name evidence="1" type="ORF">CR513_31245</name>
</gene>
<protein>
    <recommendedName>
        <fullName evidence="3">RNase H type-1 domain-containing protein</fullName>
    </recommendedName>
</protein>
<evidence type="ECO:0008006" key="3">
    <source>
        <dbReference type="Google" id="ProtNLM"/>
    </source>
</evidence>
<dbReference type="SUPFAM" id="SSF53098">
    <property type="entry name" value="Ribonuclease H-like"/>
    <property type="match status" value="1"/>
</dbReference>
<dbReference type="GO" id="GO:0003676">
    <property type="term" value="F:nucleic acid binding"/>
    <property type="evidence" value="ECO:0007669"/>
    <property type="project" value="InterPro"/>
</dbReference>
<dbReference type="Gene3D" id="3.30.420.10">
    <property type="entry name" value="Ribonuclease H-like superfamily/Ribonuclease H"/>
    <property type="match status" value="1"/>
</dbReference>
<dbReference type="OrthoDB" id="2016287at2759"/>
<keyword evidence="2" id="KW-1185">Reference proteome</keyword>
<evidence type="ECO:0000313" key="1">
    <source>
        <dbReference type="EMBL" id="RDX87302.1"/>
    </source>
</evidence>
<evidence type="ECO:0000313" key="2">
    <source>
        <dbReference type="Proteomes" id="UP000257109"/>
    </source>
</evidence>
<comment type="caution">
    <text evidence="1">The sequence shown here is derived from an EMBL/GenBank/DDBJ whole genome shotgun (WGS) entry which is preliminary data.</text>
</comment>
<dbReference type="InterPro" id="IPR012337">
    <property type="entry name" value="RNaseH-like_sf"/>
</dbReference>
<dbReference type="PANTHER" id="PTHR48475">
    <property type="entry name" value="RIBONUCLEASE H"/>
    <property type="match status" value="1"/>
</dbReference>
<dbReference type="EMBL" id="QJKJ01006268">
    <property type="protein sequence ID" value="RDX87302.1"/>
    <property type="molecule type" value="Genomic_DNA"/>
</dbReference>
<dbReference type="Proteomes" id="UP000257109">
    <property type="component" value="Unassembled WGS sequence"/>
</dbReference>